<keyword evidence="1" id="KW-0238">DNA-binding</keyword>
<comment type="caution">
    <text evidence="1">The sequence shown here is derived from an EMBL/GenBank/DDBJ whole genome shotgun (WGS) entry which is preliminary data.</text>
</comment>
<dbReference type="Proteomes" id="UP001597083">
    <property type="component" value="Unassembled WGS sequence"/>
</dbReference>
<gene>
    <name evidence="1" type="ORF">ACFQ07_21370</name>
</gene>
<organism evidence="1 2">
    <name type="scientific">Actinomadura adrarensis</name>
    <dbReference type="NCBI Taxonomy" id="1819600"/>
    <lineage>
        <taxon>Bacteria</taxon>
        <taxon>Bacillati</taxon>
        <taxon>Actinomycetota</taxon>
        <taxon>Actinomycetes</taxon>
        <taxon>Streptosporangiales</taxon>
        <taxon>Thermomonosporaceae</taxon>
        <taxon>Actinomadura</taxon>
    </lineage>
</organism>
<proteinExistence type="predicted"/>
<evidence type="ECO:0000313" key="2">
    <source>
        <dbReference type="Proteomes" id="UP001597083"/>
    </source>
</evidence>
<dbReference type="Pfam" id="PF04237">
    <property type="entry name" value="YjbR"/>
    <property type="match status" value="1"/>
</dbReference>
<dbReference type="GO" id="GO:0003677">
    <property type="term" value="F:DNA binding"/>
    <property type="evidence" value="ECO:0007669"/>
    <property type="project" value="UniProtKB-KW"/>
</dbReference>
<reference evidence="2" key="1">
    <citation type="journal article" date="2019" name="Int. J. Syst. Evol. Microbiol.">
        <title>The Global Catalogue of Microorganisms (GCM) 10K type strain sequencing project: providing services to taxonomists for standard genome sequencing and annotation.</title>
        <authorList>
            <consortium name="The Broad Institute Genomics Platform"/>
            <consortium name="The Broad Institute Genome Sequencing Center for Infectious Disease"/>
            <person name="Wu L."/>
            <person name="Ma J."/>
        </authorList>
    </citation>
    <scope>NUCLEOTIDE SEQUENCE [LARGE SCALE GENOMIC DNA]</scope>
    <source>
        <strain evidence="2">JCM 31696</strain>
    </source>
</reference>
<dbReference type="InterPro" id="IPR038056">
    <property type="entry name" value="YjbR-like_sf"/>
</dbReference>
<dbReference type="EMBL" id="JBHTIR010003187">
    <property type="protein sequence ID" value="MFD0854804.1"/>
    <property type="molecule type" value="Genomic_DNA"/>
</dbReference>
<name>A0ABW3CJR7_9ACTN</name>
<keyword evidence="2" id="KW-1185">Reference proteome</keyword>
<dbReference type="Gene3D" id="3.90.1150.30">
    <property type="match status" value="1"/>
</dbReference>
<dbReference type="SUPFAM" id="SSF142906">
    <property type="entry name" value="YjbR-like"/>
    <property type="match status" value="1"/>
</dbReference>
<sequence>MSDDDVMTRLREICLALPEAAEKPFGGHTAPSFRVRDKLFVMTSEDGSYMTFKGGPGVQEALVSEDPERFFVPPYVGGKGWVGARLDTDHDWDELAELIEESYRMTAPKRLSAQLDQKS</sequence>
<dbReference type="InterPro" id="IPR058532">
    <property type="entry name" value="YjbR/MT2646/Rv2570-like"/>
</dbReference>
<evidence type="ECO:0000313" key="1">
    <source>
        <dbReference type="EMBL" id="MFD0854804.1"/>
    </source>
</evidence>
<protein>
    <submittedName>
        <fullName evidence="1">MmcQ/YjbR family DNA-binding protein</fullName>
    </submittedName>
</protein>
<accession>A0ABW3CJR7</accession>